<accession>H2XZW1</accession>
<dbReference type="AlphaFoldDB" id="H2XZW1"/>
<sequence>MPPKRKTRQNLKKGDNVVVTIEDAIADCLIVSFIFQNKRFSGALMDTTKSGGPYGVQEDPTKSEDELKVETRGSQNPATQKYNHKAPFPPALETRKSYKFDVPQPPMRSIFRRARRSRRKAKLNLLQSGKRNIIRPRGWKFLSHSASCQCTECVQGVQAGKDEPTSSSKRRLQPPSENEPSNSKTKRIKFQDDTPSTTSDEDSDTKPHNLVIEKLESPLKTLLPRKPQ</sequence>
<reference evidence="3" key="1">
    <citation type="journal article" date="2002" name="Science">
        <title>The draft genome of Ciona intestinalis: insights into chordate and vertebrate origins.</title>
        <authorList>
            <person name="Dehal P."/>
            <person name="Satou Y."/>
            <person name="Campbell R.K."/>
            <person name="Chapman J."/>
            <person name="Degnan B."/>
            <person name="De Tomaso A."/>
            <person name="Davidson B."/>
            <person name="Di Gregorio A."/>
            <person name="Gelpke M."/>
            <person name="Goodstein D.M."/>
            <person name="Harafuji N."/>
            <person name="Hastings K.E."/>
            <person name="Ho I."/>
            <person name="Hotta K."/>
            <person name="Huang W."/>
            <person name="Kawashima T."/>
            <person name="Lemaire P."/>
            <person name="Martinez D."/>
            <person name="Meinertzhagen I.A."/>
            <person name="Necula S."/>
            <person name="Nonaka M."/>
            <person name="Putnam N."/>
            <person name="Rash S."/>
            <person name="Saiga H."/>
            <person name="Satake M."/>
            <person name="Terry A."/>
            <person name="Yamada L."/>
            <person name="Wang H.G."/>
            <person name="Awazu S."/>
            <person name="Azumi K."/>
            <person name="Boore J."/>
            <person name="Branno M."/>
            <person name="Chin-Bow S."/>
            <person name="DeSantis R."/>
            <person name="Doyle S."/>
            <person name="Francino P."/>
            <person name="Keys D.N."/>
            <person name="Haga S."/>
            <person name="Hayashi H."/>
            <person name="Hino K."/>
            <person name="Imai K.S."/>
            <person name="Inaba K."/>
            <person name="Kano S."/>
            <person name="Kobayashi K."/>
            <person name="Kobayashi M."/>
            <person name="Lee B.I."/>
            <person name="Makabe K.W."/>
            <person name="Manohar C."/>
            <person name="Matassi G."/>
            <person name="Medina M."/>
            <person name="Mochizuki Y."/>
            <person name="Mount S."/>
            <person name="Morishita T."/>
            <person name="Miura S."/>
            <person name="Nakayama A."/>
            <person name="Nishizaka S."/>
            <person name="Nomoto H."/>
            <person name="Ohta F."/>
            <person name="Oishi K."/>
            <person name="Rigoutsos I."/>
            <person name="Sano M."/>
            <person name="Sasaki A."/>
            <person name="Sasakura Y."/>
            <person name="Shoguchi E."/>
            <person name="Shin-i T."/>
            <person name="Spagnuolo A."/>
            <person name="Stainier D."/>
            <person name="Suzuki M.M."/>
            <person name="Tassy O."/>
            <person name="Takatori N."/>
            <person name="Tokuoka M."/>
            <person name="Yagi K."/>
            <person name="Yoshizaki F."/>
            <person name="Wada S."/>
            <person name="Zhang C."/>
            <person name="Hyatt P.D."/>
            <person name="Larimer F."/>
            <person name="Detter C."/>
            <person name="Doggett N."/>
            <person name="Glavina T."/>
            <person name="Hawkins T."/>
            <person name="Richardson P."/>
            <person name="Lucas S."/>
            <person name="Kohara Y."/>
            <person name="Levine M."/>
            <person name="Satoh N."/>
            <person name="Rokhsar D.S."/>
        </authorList>
    </citation>
    <scope>NUCLEOTIDE SEQUENCE [LARGE SCALE GENOMIC DNA]</scope>
</reference>
<reference evidence="2" key="4">
    <citation type="submission" date="2025-09" db="UniProtKB">
        <authorList>
            <consortium name="Ensembl"/>
        </authorList>
    </citation>
    <scope>IDENTIFICATION</scope>
</reference>
<reference evidence="2" key="3">
    <citation type="submission" date="2025-08" db="UniProtKB">
        <authorList>
            <consortium name="Ensembl"/>
        </authorList>
    </citation>
    <scope>IDENTIFICATION</scope>
</reference>
<dbReference type="InParanoid" id="H2XZW1"/>
<dbReference type="EMBL" id="EAAA01002686">
    <property type="status" value="NOT_ANNOTATED_CDS"/>
    <property type="molecule type" value="Genomic_DNA"/>
</dbReference>
<dbReference type="STRING" id="7719.ENSCINP00000035195"/>
<dbReference type="HOGENOM" id="CLU_1217117_0_0_1"/>
<feature type="compositionally biased region" description="Polar residues" evidence="1">
    <location>
        <begin position="72"/>
        <end position="81"/>
    </location>
</feature>
<keyword evidence="3" id="KW-1185">Reference proteome</keyword>
<name>H2XZW1_CIOIN</name>
<feature type="compositionally biased region" description="Basic and acidic residues" evidence="1">
    <location>
        <begin position="59"/>
        <end position="71"/>
    </location>
</feature>
<dbReference type="Proteomes" id="UP000008144">
    <property type="component" value="Chromosome 8"/>
</dbReference>
<evidence type="ECO:0000313" key="3">
    <source>
        <dbReference type="Proteomes" id="UP000008144"/>
    </source>
</evidence>
<evidence type="ECO:0000256" key="1">
    <source>
        <dbReference type="SAM" id="MobiDB-lite"/>
    </source>
</evidence>
<protein>
    <recommendedName>
        <fullName evidence="4">PWWP domain-containing protein</fullName>
    </recommendedName>
</protein>
<feature type="region of interest" description="Disordered" evidence="1">
    <location>
        <begin position="46"/>
        <end position="90"/>
    </location>
</feature>
<dbReference type="Ensembl" id="ENSCINT00000037240.1">
    <property type="protein sequence ID" value="ENSCINP00000035195.1"/>
    <property type="gene ID" value="ENSCING00000020152.1"/>
</dbReference>
<feature type="compositionally biased region" description="Basic and acidic residues" evidence="1">
    <location>
        <begin position="204"/>
        <end position="217"/>
    </location>
</feature>
<evidence type="ECO:0000313" key="2">
    <source>
        <dbReference type="Ensembl" id="ENSCINP00000035195.1"/>
    </source>
</evidence>
<evidence type="ECO:0008006" key="4">
    <source>
        <dbReference type="Google" id="ProtNLM"/>
    </source>
</evidence>
<reference evidence="2" key="2">
    <citation type="journal article" date="2008" name="Genome Biol.">
        <title>Improved genome assembly and evidence-based global gene model set for the chordate Ciona intestinalis: new insight into intron and operon populations.</title>
        <authorList>
            <person name="Satou Y."/>
            <person name="Mineta K."/>
            <person name="Ogasawara M."/>
            <person name="Sasakura Y."/>
            <person name="Shoguchi E."/>
            <person name="Ueno K."/>
            <person name="Yamada L."/>
            <person name="Matsumoto J."/>
            <person name="Wasserscheid J."/>
            <person name="Dewar K."/>
            <person name="Wiley G.B."/>
            <person name="Macmil S.L."/>
            <person name="Roe B.A."/>
            <person name="Zeller R.W."/>
            <person name="Hastings K.E."/>
            <person name="Lemaire P."/>
            <person name="Lindquist E."/>
            <person name="Endo T."/>
            <person name="Hotta K."/>
            <person name="Inaba K."/>
        </authorList>
    </citation>
    <scope>NUCLEOTIDE SEQUENCE [LARGE SCALE GENOMIC DNA]</scope>
    <source>
        <strain evidence="2">wild type</strain>
    </source>
</reference>
<feature type="region of interest" description="Disordered" evidence="1">
    <location>
        <begin position="158"/>
        <end position="228"/>
    </location>
</feature>
<organism evidence="2 3">
    <name type="scientific">Ciona intestinalis</name>
    <name type="common">Transparent sea squirt</name>
    <name type="synonym">Ascidia intestinalis</name>
    <dbReference type="NCBI Taxonomy" id="7719"/>
    <lineage>
        <taxon>Eukaryota</taxon>
        <taxon>Metazoa</taxon>
        <taxon>Chordata</taxon>
        <taxon>Tunicata</taxon>
        <taxon>Ascidiacea</taxon>
        <taxon>Phlebobranchia</taxon>
        <taxon>Cionidae</taxon>
        <taxon>Ciona</taxon>
    </lineage>
</organism>
<proteinExistence type="predicted"/>